<dbReference type="NCBIfam" id="TIGR00229">
    <property type="entry name" value="sensory_box"/>
    <property type="match status" value="3"/>
</dbReference>
<feature type="domain" description="PAC" evidence="8">
    <location>
        <begin position="497"/>
        <end position="552"/>
    </location>
</feature>
<dbReference type="PROSITE" id="PS50113">
    <property type="entry name" value="PAC"/>
    <property type="match status" value="2"/>
</dbReference>
<organism evidence="9 10">
    <name type="scientific">SAR324 cluster bacterium</name>
    <dbReference type="NCBI Taxonomy" id="2024889"/>
    <lineage>
        <taxon>Bacteria</taxon>
        <taxon>Deltaproteobacteria</taxon>
        <taxon>SAR324 cluster</taxon>
    </lineage>
</organism>
<dbReference type="GO" id="GO:0000155">
    <property type="term" value="F:phosphorelay sensor kinase activity"/>
    <property type="evidence" value="ECO:0007669"/>
    <property type="project" value="InterPro"/>
</dbReference>
<proteinExistence type="predicted"/>
<dbReference type="Pfam" id="PF00512">
    <property type="entry name" value="HisKA"/>
    <property type="match status" value="1"/>
</dbReference>
<dbReference type="SMART" id="SM00388">
    <property type="entry name" value="HisKA"/>
    <property type="match status" value="1"/>
</dbReference>
<dbReference type="SUPFAM" id="SSF47384">
    <property type="entry name" value="Homodimeric domain of signal transducing histidine kinase"/>
    <property type="match status" value="1"/>
</dbReference>
<evidence type="ECO:0000256" key="4">
    <source>
        <dbReference type="ARBA" id="ARBA00022679"/>
    </source>
</evidence>
<evidence type="ECO:0000256" key="1">
    <source>
        <dbReference type="ARBA" id="ARBA00000085"/>
    </source>
</evidence>
<dbReference type="PRINTS" id="PR00344">
    <property type="entry name" value="BCTRLSENSOR"/>
</dbReference>
<dbReference type="InterPro" id="IPR036890">
    <property type="entry name" value="HATPase_C_sf"/>
</dbReference>
<dbReference type="Pfam" id="PF02518">
    <property type="entry name" value="HATPase_c"/>
    <property type="match status" value="1"/>
</dbReference>
<dbReference type="EC" id="2.7.13.3" evidence="2"/>
<dbReference type="Pfam" id="PF00989">
    <property type="entry name" value="PAS"/>
    <property type="match status" value="1"/>
</dbReference>
<evidence type="ECO:0000256" key="3">
    <source>
        <dbReference type="ARBA" id="ARBA00022553"/>
    </source>
</evidence>
<evidence type="ECO:0000256" key="2">
    <source>
        <dbReference type="ARBA" id="ARBA00012438"/>
    </source>
</evidence>
<dbReference type="InterPro" id="IPR003661">
    <property type="entry name" value="HisK_dim/P_dom"/>
</dbReference>
<dbReference type="InterPro" id="IPR035965">
    <property type="entry name" value="PAS-like_dom_sf"/>
</dbReference>
<dbReference type="InterPro" id="IPR000700">
    <property type="entry name" value="PAS-assoc_C"/>
</dbReference>
<dbReference type="SMART" id="SM00086">
    <property type="entry name" value="PAC"/>
    <property type="match status" value="3"/>
</dbReference>
<dbReference type="Gene3D" id="1.10.287.130">
    <property type="match status" value="1"/>
</dbReference>
<keyword evidence="4" id="KW-0808">Transferase</keyword>
<evidence type="ECO:0000313" key="10">
    <source>
        <dbReference type="Proteomes" id="UP000218113"/>
    </source>
</evidence>
<dbReference type="CDD" id="cd00082">
    <property type="entry name" value="HisKA"/>
    <property type="match status" value="1"/>
</dbReference>
<dbReference type="PANTHER" id="PTHR43304:SF1">
    <property type="entry name" value="PAC DOMAIN-CONTAINING PROTEIN"/>
    <property type="match status" value="1"/>
</dbReference>
<feature type="domain" description="PAC" evidence="8">
    <location>
        <begin position="372"/>
        <end position="424"/>
    </location>
</feature>
<feature type="domain" description="PAS" evidence="7">
    <location>
        <begin position="425"/>
        <end position="496"/>
    </location>
</feature>
<dbReference type="SMART" id="SM00091">
    <property type="entry name" value="PAS"/>
    <property type="match status" value="3"/>
</dbReference>
<gene>
    <name evidence="9" type="ORF">COB67_10490</name>
</gene>
<keyword evidence="5" id="KW-0418">Kinase</keyword>
<dbReference type="PROSITE" id="PS50112">
    <property type="entry name" value="PAS"/>
    <property type="match status" value="2"/>
</dbReference>
<comment type="caution">
    <text evidence="9">The sequence shown here is derived from an EMBL/GenBank/DDBJ whole genome shotgun (WGS) entry which is preliminary data.</text>
</comment>
<evidence type="ECO:0000313" key="9">
    <source>
        <dbReference type="EMBL" id="PCI25942.1"/>
    </source>
</evidence>
<evidence type="ECO:0000259" key="8">
    <source>
        <dbReference type="PROSITE" id="PS50113"/>
    </source>
</evidence>
<dbReference type="GO" id="GO:0006355">
    <property type="term" value="P:regulation of DNA-templated transcription"/>
    <property type="evidence" value="ECO:0007669"/>
    <property type="project" value="InterPro"/>
</dbReference>
<evidence type="ECO:0000259" key="6">
    <source>
        <dbReference type="PROSITE" id="PS50109"/>
    </source>
</evidence>
<sequence>MNPLNVLYLEDKESDFRSVHSYIGTQKVSIHLQRIQSIEALTQLEITSPYDLILTDFDFLDLILKWRLQQALETPIVVLSNLQKEESAVDCIRKGATDYVSKQRLGRLGNILGNAASTKVEEGHQLQDLIKARWSTFLANSSDYVLVLDLIGRVLCANGFFQGLKAQDLIGKELHEVIGEYNRPIYRENFLMVVKQGKTVVFESLSAATFDTVTIQIQMSPVFVGSEVKEVLLVLTDITQRKKQEKEIRDCWGYVQLLSHYDKQKLFETNQQLRLELDGRKVADRVRRADWQKLDTSERLYRSLARVSPVGIFRINRLGECVFVNKRWREITGMEGEEALGLGWLQAIHPQDRDRFFNRRILVEVKRRKEPFSSELRIQKPHGKVSWVLARIMADIDPLGRVLDYVGTITDITANKQVERHLNRKKEQYRSLIETIPYGIQEMNLSGVITYANAVISQIFGYKNEELVGMPFCHLLATEAEKEKLQKYKTYVMKERPDPSPFIIKGLVPSGKWIDIEVAWNYKRDDQGEIIGFIGILTDITAQKRAEEARDKLKQQAQLSHAGRLTALGEMASGMAHEINQPLTIIRLIADSLKSYFNKRGASGHEADGVETIITQVHRAAKIIKNVRFFSRVNDISRPIHLTEPINLALSFFREQFRIHQIQLTVVMDHGLPKVSVNPQKFEQVVVNFLSNAKYAVLKHSEESRIAFQKLVRVRLYFDPDRESVIFEVSDNGMGMSPEVRDRCMEPFYTTKEVGEGTGLGLSIVHGIIQEFKMQIEVESEIGGGATFRILARTRK</sequence>
<dbReference type="SUPFAM" id="SSF55874">
    <property type="entry name" value="ATPase domain of HSP90 chaperone/DNA topoisomerase II/histidine kinase"/>
    <property type="match status" value="1"/>
</dbReference>
<dbReference type="InterPro" id="IPR013655">
    <property type="entry name" value="PAS_fold_3"/>
</dbReference>
<name>A0A2A4SXI4_9DELT</name>
<dbReference type="InterPro" id="IPR011006">
    <property type="entry name" value="CheY-like_superfamily"/>
</dbReference>
<dbReference type="CDD" id="cd00156">
    <property type="entry name" value="REC"/>
    <property type="match status" value="1"/>
</dbReference>
<dbReference type="InterPro" id="IPR005467">
    <property type="entry name" value="His_kinase_dom"/>
</dbReference>
<dbReference type="InterPro" id="IPR052162">
    <property type="entry name" value="Sensor_kinase/Photoreceptor"/>
</dbReference>
<dbReference type="Gene3D" id="3.30.565.10">
    <property type="entry name" value="Histidine kinase-like ATPase, C-terminal domain"/>
    <property type="match status" value="1"/>
</dbReference>
<dbReference type="PANTHER" id="PTHR43304">
    <property type="entry name" value="PHYTOCHROME-LIKE PROTEIN CPH1"/>
    <property type="match status" value="1"/>
</dbReference>
<dbReference type="Pfam" id="PF08447">
    <property type="entry name" value="PAS_3"/>
    <property type="match status" value="1"/>
</dbReference>
<dbReference type="Pfam" id="PF08448">
    <property type="entry name" value="PAS_4"/>
    <property type="match status" value="1"/>
</dbReference>
<protein>
    <recommendedName>
        <fullName evidence="2">histidine kinase</fullName>
        <ecNumber evidence="2">2.7.13.3</ecNumber>
    </recommendedName>
</protein>
<dbReference type="InterPro" id="IPR003594">
    <property type="entry name" value="HATPase_dom"/>
</dbReference>
<dbReference type="SUPFAM" id="SSF52172">
    <property type="entry name" value="CheY-like"/>
    <property type="match status" value="1"/>
</dbReference>
<dbReference type="SMART" id="SM00387">
    <property type="entry name" value="HATPase_c"/>
    <property type="match status" value="1"/>
</dbReference>
<dbReference type="InterPro" id="IPR036097">
    <property type="entry name" value="HisK_dim/P_sf"/>
</dbReference>
<dbReference type="PROSITE" id="PS50109">
    <property type="entry name" value="HIS_KIN"/>
    <property type="match status" value="1"/>
</dbReference>
<dbReference type="InterPro" id="IPR013767">
    <property type="entry name" value="PAS_fold"/>
</dbReference>
<reference evidence="10" key="1">
    <citation type="submission" date="2017-08" db="EMBL/GenBank/DDBJ databases">
        <title>A dynamic microbial community with high functional redundancy inhabits the cold, oxic subseafloor aquifer.</title>
        <authorList>
            <person name="Tully B.J."/>
            <person name="Wheat C.G."/>
            <person name="Glazer B.T."/>
            <person name="Huber J.A."/>
        </authorList>
    </citation>
    <scope>NUCLEOTIDE SEQUENCE [LARGE SCALE GENOMIC DNA]</scope>
</reference>
<feature type="domain" description="Histidine kinase" evidence="6">
    <location>
        <begin position="574"/>
        <end position="796"/>
    </location>
</feature>
<dbReference type="EMBL" id="NVSR01000107">
    <property type="protein sequence ID" value="PCI25942.1"/>
    <property type="molecule type" value="Genomic_DNA"/>
</dbReference>
<dbReference type="SUPFAM" id="SSF55785">
    <property type="entry name" value="PYP-like sensor domain (PAS domain)"/>
    <property type="match status" value="3"/>
</dbReference>
<dbReference type="Proteomes" id="UP000218113">
    <property type="component" value="Unassembled WGS sequence"/>
</dbReference>
<dbReference type="InterPro" id="IPR001610">
    <property type="entry name" value="PAC"/>
</dbReference>
<dbReference type="AlphaFoldDB" id="A0A2A4SXI4"/>
<feature type="domain" description="PAS" evidence="7">
    <location>
        <begin position="297"/>
        <end position="356"/>
    </location>
</feature>
<evidence type="ECO:0000256" key="5">
    <source>
        <dbReference type="ARBA" id="ARBA00022777"/>
    </source>
</evidence>
<dbReference type="InterPro" id="IPR013656">
    <property type="entry name" value="PAS_4"/>
</dbReference>
<dbReference type="Gene3D" id="3.30.450.20">
    <property type="entry name" value="PAS domain"/>
    <property type="match status" value="3"/>
</dbReference>
<accession>A0A2A4SXI4</accession>
<dbReference type="Gene3D" id="3.40.50.2300">
    <property type="match status" value="1"/>
</dbReference>
<comment type="catalytic activity">
    <reaction evidence="1">
        <text>ATP + protein L-histidine = ADP + protein N-phospho-L-histidine.</text>
        <dbReference type="EC" id="2.7.13.3"/>
    </reaction>
</comment>
<evidence type="ECO:0000259" key="7">
    <source>
        <dbReference type="PROSITE" id="PS50112"/>
    </source>
</evidence>
<keyword evidence="3" id="KW-0597">Phosphoprotein</keyword>
<dbReference type="InterPro" id="IPR000014">
    <property type="entry name" value="PAS"/>
</dbReference>
<dbReference type="InterPro" id="IPR004358">
    <property type="entry name" value="Sig_transdc_His_kin-like_C"/>
</dbReference>
<dbReference type="CDD" id="cd00130">
    <property type="entry name" value="PAS"/>
    <property type="match status" value="2"/>
</dbReference>